<evidence type="ECO:0000313" key="2">
    <source>
        <dbReference type="Proteomes" id="UP000595894"/>
    </source>
</evidence>
<protein>
    <submittedName>
        <fullName evidence="1">HK97 gp10 family phage protein</fullName>
    </submittedName>
</protein>
<name>A0A974S3K6_9SPHN</name>
<gene>
    <name evidence="1" type="ORF">H5J25_13845</name>
</gene>
<reference evidence="2" key="1">
    <citation type="submission" date="2020-09" db="EMBL/GenBank/DDBJ databases">
        <title>Sphingomonas sp., a new species isolated from pork steak.</title>
        <authorList>
            <person name="Heidler von Heilborn D."/>
        </authorList>
    </citation>
    <scope>NUCLEOTIDE SEQUENCE [LARGE SCALE GENOMIC DNA]</scope>
</reference>
<dbReference type="EMBL" id="CP061035">
    <property type="protein sequence ID" value="QQV76526.1"/>
    <property type="molecule type" value="Genomic_DNA"/>
</dbReference>
<proteinExistence type="predicted"/>
<organism evidence="1 2">
    <name type="scientific">Sphingomonas aliaeris</name>
    <dbReference type="NCBI Taxonomy" id="2759526"/>
    <lineage>
        <taxon>Bacteria</taxon>
        <taxon>Pseudomonadati</taxon>
        <taxon>Pseudomonadota</taxon>
        <taxon>Alphaproteobacteria</taxon>
        <taxon>Sphingomonadales</taxon>
        <taxon>Sphingomonadaceae</taxon>
        <taxon>Sphingomonas</taxon>
    </lineage>
</organism>
<keyword evidence="2" id="KW-1185">Reference proteome</keyword>
<sequence>MMASLKGRTEVARFITGLPAEIETKLLRGAARAAATVVADDAKQRSISAEVSAAVKVRTAAKRGDTTVVAKVQVKGPGSYIAPWLEYGTLPHYISVADEQRGGKSVRRINRLGGAKALAINGKFAKTVYHPGTDAHPFLRPALDANESEAIAAAQGYINSRVTPAGIVGTAENGDDE</sequence>
<accession>A0A974S3K6</accession>
<evidence type="ECO:0000313" key="1">
    <source>
        <dbReference type="EMBL" id="QQV76526.1"/>
    </source>
</evidence>
<dbReference type="KEGG" id="sari:H5J25_13845"/>
<dbReference type="Proteomes" id="UP000595894">
    <property type="component" value="Chromosome"/>
</dbReference>
<dbReference type="AlphaFoldDB" id="A0A974S3K6"/>